<evidence type="ECO:0000313" key="1">
    <source>
        <dbReference type="EMBL" id="KKQ50579.1"/>
    </source>
</evidence>
<dbReference type="Pfam" id="PF05973">
    <property type="entry name" value="Gp49"/>
    <property type="match status" value="1"/>
</dbReference>
<evidence type="ECO:0008006" key="3">
    <source>
        <dbReference type="Google" id="ProtNLM"/>
    </source>
</evidence>
<reference evidence="1 2" key="1">
    <citation type="journal article" date="2015" name="Nature">
        <title>rRNA introns, odd ribosomes, and small enigmatic genomes across a large radiation of phyla.</title>
        <authorList>
            <person name="Brown C.T."/>
            <person name="Hug L.A."/>
            <person name="Thomas B.C."/>
            <person name="Sharon I."/>
            <person name="Castelle C.J."/>
            <person name="Singh A."/>
            <person name="Wilkins M.J."/>
            <person name="Williams K.H."/>
            <person name="Banfield J.F."/>
        </authorList>
    </citation>
    <scope>NUCLEOTIDE SEQUENCE [LARGE SCALE GENOMIC DNA]</scope>
</reference>
<protein>
    <recommendedName>
        <fullName evidence="3">Type II toxin-antitoxin system RelE/ParE family toxin</fullName>
    </recommendedName>
</protein>
<dbReference type="Proteomes" id="UP000034366">
    <property type="component" value="Unassembled WGS sequence"/>
</dbReference>
<dbReference type="AlphaFoldDB" id="A0A0G0KN32"/>
<proteinExistence type="predicted"/>
<comment type="caution">
    <text evidence="1">The sequence shown here is derived from an EMBL/GenBank/DDBJ whole genome shotgun (WGS) entry which is preliminary data.</text>
</comment>
<dbReference type="InterPro" id="IPR009241">
    <property type="entry name" value="HigB-like"/>
</dbReference>
<accession>A0A0G0KN32</accession>
<dbReference type="EMBL" id="LBTW01000004">
    <property type="protein sequence ID" value="KKQ50579.1"/>
    <property type="molecule type" value="Genomic_DNA"/>
</dbReference>
<evidence type="ECO:0000313" key="2">
    <source>
        <dbReference type="Proteomes" id="UP000034366"/>
    </source>
</evidence>
<gene>
    <name evidence="1" type="ORF">US67_C0004G0023</name>
</gene>
<name>A0A0G0KN32_9BACT</name>
<organism evidence="1 2">
    <name type="scientific">Candidatus Woesebacteria bacterium GW2011_GWD1_38_10</name>
    <dbReference type="NCBI Taxonomy" id="1618592"/>
    <lineage>
        <taxon>Bacteria</taxon>
        <taxon>Candidatus Woeseibacteriota</taxon>
    </lineage>
</organism>
<sequence>MTWNVIVFESERGEKLVEEFIKSLSPSTKAKVIHGIDLLEKHGPYVGMPHTRKVSNLLYELRVRGKEEVRIFYAFSKEKIILLHGFKKKKQKTPLKEITTSSKRLNSIIERV</sequence>